<evidence type="ECO:0000256" key="2">
    <source>
        <dbReference type="ARBA" id="ARBA00004829"/>
    </source>
</evidence>
<keyword evidence="7" id="KW-0413">Isomerase</keyword>
<evidence type="ECO:0000256" key="6">
    <source>
        <dbReference type="ARBA" id="ARBA00023136"/>
    </source>
</evidence>
<comment type="pathway">
    <text evidence="2">Carotenoid biosynthesis.</text>
</comment>
<evidence type="ECO:0000313" key="11">
    <source>
        <dbReference type="Proteomes" id="UP001201873"/>
    </source>
</evidence>
<dbReference type="Proteomes" id="UP001201873">
    <property type="component" value="Unassembled WGS sequence"/>
</dbReference>
<evidence type="ECO:0000259" key="9">
    <source>
        <dbReference type="Pfam" id="PF18916"/>
    </source>
</evidence>
<gene>
    <name evidence="10" type="ORF">MXD59_06410</name>
</gene>
<evidence type="ECO:0000256" key="7">
    <source>
        <dbReference type="ARBA" id="ARBA00023235"/>
    </source>
</evidence>
<keyword evidence="6 8" id="KW-0472">Membrane</keyword>
<evidence type="ECO:0000256" key="8">
    <source>
        <dbReference type="SAM" id="Phobius"/>
    </source>
</evidence>
<evidence type="ECO:0000256" key="3">
    <source>
        <dbReference type="ARBA" id="ARBA00022692"/>
    </source>
</evidence>
<dbReference type="RefSeq" id="WP_163548493.1">
    <property type="nucleotide sequence ID" value="NZ_JALKFT010000004.1"/>
</dbReference>
<dbReference type="NCBIfam" id="TIGR03462">
    <property type="entry name" value="CarR_dom_SF"/>
    <property type="match status" value="1"/>
</dbReference>
<evidence type="ECO:0000256" key="1">
    <source>
        <dbReference type="ARBA" id="ARBA00004141"/>
    </source>
</evidence>
<organism evidence="10 11">
    <name type="scientific">Frankia umida</name>
    <dbReference type="NCBI Taxonomy" id="573489"/>
    <lineage>
        <taxon>Bacteria</taxon>
        <taxon>Bacillati</taxon>
        <taxon>Actinomycetota</taxon>
        <taxon>Actinomycetes</taxon>
        <taxon>Frankiales</taxon>
        <taxon>Frankiaceae</taxon>
        <taxon>Frankia</taxon>
    </lineage>
</organism>
<feature type="transmembrane region" description="Helical" evidence="8">
    <location>
        <begin position="33"/>
        <end position="56"/>
    </location>
</feature>
<keyword evidence="4" id="KW-0125">Carotenoid biosynthesis</keyword>
<evidence type="ECO:0000313" key="10">
    <source>
        <dbReference type="EMBL" id="MCK9875413.1"/>
    </source>
</evidence>
<reference evidence="10 11" key="1">
    <citation type="submission" date="2022-04" db="EMBL/GenBank/DDBJ databases">
        <title>Genome diversity in the genus Frankia.</title>
        <authorList>
            <person name="Carlos-Shanley C."/>
            <person name="Hahn D."/>
        </authorList>
    </citation>
    <scope>NUCLEOTIDE SEQUENCE [LARGE SCALE GENOMIC DNA]</scope>
    <source>
        <strain evidence="10 11">Ag45/Mut15</strain>
    </source>
</reference>
<sequence length="99" mass="11031">MSYTALAVLGVAGAVVADLWVLRTRLLTRRVFWVTYAIVVCGQLAANGVLTGLRIVRYDPGAILGPRIVFAPVEDLLFGFALVTWTLVWWVWWGRRGVN</sequence>
<evidence type="ECO:0000256" key="5">
    <source>
        <dbReference type="ARBA" id="ARBA00022989"/>
    </source>
</evidence>
<feature type="domain" description="Lycopene cyclase" evidence="9">
    <location>
        <begin position="3"/>
        <end position="88"/>
    </location>
</feature>
<accession>A0ABT0JV36</accession>
<proteinExistence type="predicted"/>
<keyword evidence="3 8" id="KW-0812">Transmembrane</keyword>
<name>A0ABT0JV36_9ACTN</name>
<protein>
    <submittedName>
        <fullName evidence="10">Lycopene cyclase domain-containing protein</fullName>
    </submittedName>
</protein>
<keyword evidence="5 8" id="KW-1133">Transmembrane helix</keyword>
<feature type="transmembrane region" description="Helical" evidence="8">
    <location>
        <begin position="68"/>
        <end position="92"/>
    </location>
</feature>
<dbReference type="EMBL" id="JALKFT010000004">
    <property type="protein sequence ID" value="MCK9875413.1"/>
    <property type="molecule type" value="Genomic_DNA"/>
</dbReference>
<keyword evidence="11" id="KW-1185">Reference proteome</keyword>
<evidence type="ECO:0000256" key="4">
    <source>
        <dbReference type="ARBA" id="ARBA00022746"/>
    </source>
</evidence>
<comment type="caution">
    <text evidence="10">The sequence shown here is derived from an EMBL/GenBank/DDBJ whole genome shotgun (WGS) entry which is preliminary data.</text>
</comment>
<dbReference type="InterPro" id="IPR017825">
    <property type="entry name" value="Lycopene_cyclase_dom"/>
</dbReference>
<comment type="subcellular location">
    <subcellularLocation>
        <location evidence="1">Membrane</location>
        <topology evidence="1">Multi-pass membrane protein</topology>
    </subcellularLocation>
</comment>
<dbReference type="Pfam" id="PF18916">
    <property type="entry name" value="Lycopene_cyc"/>
    <property type="match status" value="1"/>
</dbReference>